<evidence type="ECO:0000313" key="1">
    <source>
        <dbReference type="EMBL" id="QSB13764.1"/>
    </source>
</evidence>
<name>A0A895Y7Q6_9ACTN</name>
<dbReference type="AlphaFoldDB" id="A0A895Y7Q6"/>
<proteinExistence type="predicted"/>
<gene>
    <name evidence="1" type="ORF">JQS43_19685</name>
</gene>
<keyword evidence="2" id="KW-1185">Reference proteome</keyword>
<dbReference type="KEGG" id="nhy:JQS43_19685"/>
<protein>
    <submittedName>
        <fullName evidence="1">Uncharacterized protein</fullName>
    </submittedName>
</protein>
<reference evidence="1" key="1">
    <citation type="submission" date="2021-02" db="EMBL/GenBank/DDBJ databases">
        <title>Natrosporangium hydrolyticum gen. nov., sp. nov, a haloalkaliphilic actinobacterium from a soda solonchak soil.</title>
        <authorList>
            <person name="Sorokin D.Y."/>
            <person name="Khijniak T.V."/>
            <person name="Zakharycheva A.P."/>
            <person name="Boueva O.V."/>
            <person name="Ariskina E.V."/>
            <person name="Hahnke R.L."/>
            <person name="Bunk B."/>
            <person name="Sproer C."/>
            <person name="Schumann P."/>
            <person name="Evtushenko L.I."/>
            <person name="Kublanov I.V."/>
        </authorList>
    </citation>
    <scope>NUCLEOTIDE SEQUENCE</scope>
    <source>
        <strain evidence="1">DSM 106523</strain>
    </source>
</reference>
<dbReference type="RefSeq" id="WP_239675870.1">
    <property type="nucleotide sequence ID" value="NZ_CP070499.1"/>
</dbReference>
<sequence>MSFDLCFWASGAGAAEEIYNDACDADDSRLAASENVLRFRSELLGRWVSFNDFIEPLEYDLDTGEHLNLDRYVLITVPVSLIGELSEIVKLARDYGLASVFH</sequence>
<organism evidence="1 2">
    <name type="scientific">Natronosporangium hydrolyticum</name>
    <dbReference type="NCBI Taxonomy" id="2811111"/>
    <lineage>
        <taxon>Bacteria</taxon>
        <taxon>Bacillati</taxon>
        <taxon>Actinomycetota</taxon>
        <taxon>Actinomycetes</taxon>
        <taxon>Micromonosporales</taxon>
        <taxon>Micromonosporaceae</taxon>
        <taxon>Natronosporangium</taxon>
    </lineage>
</organism>
<dbReference type="EMBL" id="CP070499">
    <property type="protein sequence ID" value="QSB13764.1"/>
    <property type="molecule type" value="Genomic_DNA"/>
</dbReference>
<accession>A0A895Y7Q6</accession>
<dbReference type="Proteomes" id="UP000662857">
    <property type="component" value="Chromosome"/>
</dbReference>
<evidence type="ECO:0000313" key="2">
    <source>
        <dbReference type="Proteomes" id="UP000662857"/>
    </source>
</evidence>